<proteinExistence type="predicted"/>
<protein>
    <submittedName>
        <fullName evidence="1">Uncharacterized protein</fullName>
    </submittedName>
</protein>
<dbReference type="RefSeq" id="XP_008603690.1">
    <property type="nucleotide sequence ID" value="XM_008605468.1"/>
</dbReference>
<dbReference type="AlphaFoldDB" id="T0SH20"/>
<dbReference type="InParanoid" id="T0SH20"/>
<reference evidence="1 2" key="1">
    <citation type="submission" date="2012-04" db="EMBL/GenBank/DDBJ databases">
        <title>The Genome Sequence of Saprolegnia declina VS20.</title>
        <authorList>
            <consortium name="The Broad Institute Genome Sequencing Platform"/>
            <person name="Russ C."/>
            <person name="Nusbaum C."/>
            <person name="Tyler B."/>
            <person name="van West P."/>
            <person name="Dieguez-Uribeondo J."/>
            <person name="de Bruijn I."/>
            <person name="Tripathy S."/>
            <person name="Jiang R."/>
            <person name="Young S.K."/>
            <person name="Zeng Q."/>
            <person name="Gargeya S."/>
            <person name="Fitzgerald M."/>
            <person name="Haas B."/>
            <person name="Abouelleil A."/>
            <person name="Alvarado L."/>
            <person name="Arachchi H.M."/>
            <person name="Berlin A."/>
            <person name="Chapman S.B."/>
            <person name="Goldberg J."/>
            <person name="Griggs A."/>
            <person name="Gujja S."/>
            <person name="Hansen M."/>
            <person name="Howarth C."/>
            <person name="Imamovic A."/>
            <person name="Larimer J."/>
            <person name="McCowen C."/>
            <person name="Montmayeur A."/>
            <person name="Murphy C."/>
            <person name="Neiman D."/>
            <person name="Pearson M."/>
            <person name="Priest M."/>
            <person name="Roberts A."/>
            <person name="Saif S."/>
            <person name="Shea T."/>
            <person name="Sisk P."/>
            <person name="Sykes S."/>
            <person name="Wortman J."/>
            <person name="Nusbaum C."/>
            <person name="Birren B."/>
        </authorList>
    </citation>
    <scope>NUCLEOTIDE SEQUENCE [LARGE SCALE GENOMIC DNA]</scope>
    <source>
        <strain evidence="1 2">VS20</strain>
    </source>
</reference>
<gene>
    <name evidence="1" type="ORF">SDRG_00007</name>
</gene>
<sequence length="307" mass="34071">MASSKRSAWLLSPPTSRSCSASTVLTNPSLVSAITDYSTNCLAFCPTLYDEDVFENMGMSYLDILCRRHITNGYVDDKYVGCFELAKRAETSVTDHKALYRALVMRQKLAEIIARALTTYKRPPAGSTGHFDFYNISTLLMAPCCRPNPTSMRWGREDMTKLFNYPRDDLVGDRFSIPHGVGWHWYNLSDDGTCAFCTSSATLASNDEEEDAVAVAWVSLVDAHGLHPNTSESWRQDAADALIHHRATHRAFCSNVLQPLHAQLTAHLADVKIVTCFEADVGAYKDSISFLAGVTRDGYIAGVFFEI</sequence>
<evidence type="ECO:0000313" key="1">
    <source>
        <dbReference type="EMBL" id="EQC42267.1"/>
    </source>
</evidence>
<organism evidence="1 2">
    <name type="scientific">Saprolegnia diclina (strain VS20)</name>
    <dbReference type="NCBI Taxonomy" id="1156394"/>
    <lineage>
        <taxon>Eukaryota</taxon>
        <taxon>Sar</taxon>
        <taxon>Stramenopiles</taxon>
        <taxon>Oomycota</taxon>
        <taxon>Saprolegniomycetes</taxon>
        <taxon>Saprolegniales</taxon>
        <taxon>Saprolegniaceae</taxon>
        <taxon>Saprolegnia</taxon>
    </lineage>
</organism>
<keyword evidence="2" id="KW-1185">Reference proteome</keyword>
<dbReference type="GeneID" id="19940734"/>
<accession>T0SH20</accession>
<dbReference type="EMBL" id="JH767132">
    <property type="protein sequence ID" value="EQC42267.1"/>
    <property type="molecule type" value="Genomic_DNA"/>
</dbReference>
<evidence type="ECO:0000313" key="2">
    <source>
        <dbReference type="Proteomes" id="UP000030762"/>
    </source>
</evidence>
<dbReference type="VEuPathDB" id="FungiDB:SDRG_00007"/>
<name>T0SH20_SAPDV</name>
<dbReference type="Proteomes" id="UP000030762">
    <property type="component" value="Unassembled WGS sequence"/>
</dbReference>